<sequence length="107" mass="12308">MRVNFIYLRYLCLVSCGGLWRGKIWLASMQLAMEVEGEKGVSSCMEDIFSLINFSDHDTCLGDVNYATELMHFLLIRPTILVSLTNYYIYAFLSRGTKHIRICLISN</sequence>
<dbReference type="EMBL" id="CP136895">
    <property type="protein sequence ID" value="WOL10863.1"/>
    <property type="molecule type" value="Genomic_DNA"/>
</dbReference>
<keyword evidence="1" id="KW-1133">Transmembrane helix</keyword>
<evidence type="ECO:0000256" key="1">
    <source>
        <dbReference type="SAM" id="Phobius"/>
    </source>
</evidence>
<reference evidence="2 3" key="1">
    <citation type="submission" date="2023-10" db="EMBL/GenBank/DDBJ databases">
        <title>Chromosome-scale genome assembly provides insights into flower coloration mechanisms of Canna indica.</title>
        <authorList>
            <person name="Li C."/>
        </authorList>
    </citation>
    <scope>NUCLEOTIDE SEQUENCE [LARGE SCALE GENOMIC DNA]</scope>
    <source>
        <tissue evidence="2">Flower</tissue>
    </source>
</reference>
<keyword evidence="3" id="KW-1185">Reference proteome</keyword>
<feature type="transmembrane region" description="Helical" evidence="1">
    <location>
        <begin position="74"/>
        <end position="93"/>
    </location>
</feature>
<name>A0AAQ3KKU3_9LILI</name>
<dbReference type="Proteomes" id="UP001327560">
    <property type="component" value="Chromosome 6"/>
</dbReference>
<gene>
    <name evidence="2" type="ORF">Cni_G19622</name>
</gene>
<organism evidence="2 3">
    <name type="scientific">Canna indica</name>
    <name type="common">Indian-shot</name>
    <dbReference type="NCBI Taxonomy" id="4628"/>
    <lineage>
        <taxon>Eukaryota</taxon>
        <taxon>Viridiplantae</taxon>
        <taxon>Streptophyta</taxon>
        <taxon>Embryophyta</taxon>
        <taxon>Tracheophyta</taxon>
        <taxon>Spermatophyta</taxon>
        <taxon>Magnoliopsida</taxon>
        <taxon>Liliopsida</taxon>
        <taxon>Zingiberales</taxon>
        <taxon>Cannaceae</taxon>
        <taxon>Canna</taxon>
    </lineage>
</organism>
<keyword evidence="1" id="KW-0812">Transmembrane</keyword>
<accession>A0AAQ3KKU3</accession>
<proteinExistence type="predicted"/>
<feature type="transmembrane region" description="Helical" evidence="1">
    <location>
        <begin position="7"/>
        <end position="26"/>
    </location>
</feature>
<protein>
    <submittedName>
        <fullName evidence="2">Uncharacterized protein</fullName>
    </submittedName>
</protein>
<dbReference type="AlphaFoldDB" id="A0AAQ3KKU3"/>
<evidence type="ECO:0000313" key="2">
    <source>
        <dbReference type="EMBL" id="WOL10863.1"/>
    </source>
</evidence>
<keyword evidence="1" id="KW-0472">Membrane</keyword>
<evidence type="ECO:0000313" key="3">
    <source>
        <dbReference type="Proteomes" id="UP001327560"/>
    </source>
</evidence>